<gene>
    <name evidence="1" type="ORF">Acaty_c1593</name>
</gene>
<dbReference type="eggNOG" id="COG0531">
    <property type="taxonomic scope" value="Bacteria"/>
</dbReference>
<proteinExistence type="predicted"/>
<protein>
    <submittedName>
        <fullName evidence="1">Uncharacterized protein</fullName>
    </submittedName>
</protein>
<name>A0A059ZZW2_ACICK</name>
<reference evidence="1 2" key="1">
    <citation type="journal article" date="2009" name="J. Bacteriol.">
        <title>Draft genome sequence of the extremely acidophilic bacterium Acidithiobacillus caldus ATCC 51756 reveals metabolic versatility in the genus Acidithiobacillus.</title>
        <authorList>
            <person name="Valdes J."/>
            <person name="Quatrini R."/>
            <person name="Hallberg K."/>
            <person name="Dopson M."/>
            <person name="Valenzuela P.D."/>
            <person name="Holmes D.S."/>
        </authorList>
    </citation>
    <scope>NUCLEOTIDE SEQUENCE [LARGE SCALE GENOMIC DNA]</scope>
    <source>
        <strain evidence="2">ATCC 51756 / DSM 8584 / KU</strain>
    </source>
</reference>
<sequence>MLADARQTLHNTLQLVDLSRLSISSVGPIFSVTAAESAMV</sequence>
<dbReference type="AlphaFoldDB" id="A0A059ZZW2"/>
<dbReference type="KEGG" id="acz:Acaty_c1593"/>
<dbReference type="HOGENOM" id="CLU_3283292_0_0_6"/>
<dbReference type="EMBL" id="CP005986">
    <property type="protein sequence ID" value="AIA55457.1"/>
    <property type="molecule type" value="Genomic_DNA"/>
</dbReference>
<evidence type="ECO:0000313" key="2">
    <source>
        <dbReference type="Proteomes" id="UP000005522"/>
    </source>
</evidence>
<dbReference type="RefSeq" id="WP_264317450.1">
    <property type="nucleotide sequence ID" value="NZ_CP005986.1"/>
</dbReference>
<organism evidence="1 2">
    <name type="scientific">Acidithiobacillus caldus (strain ATCC 51756 / DSM 8584 / KU)</name>
    <dbReference type="NCBI Taxonomy" id="637389"/>
    <lineage>
        <taxon>Bacteria</taxon>
        <taxon>Pseudomonadati</taxon>
        <taxon>Pseudomonadota</taxon>
        <taxon>Acidithiobacillia</taxon>
        <taxon>Acidithiobacillales</taxon>
        <taxon>Acidithiobacillaceae</taxon>
        <taxon>Acidithiobacillus</taxon>
    </lineage>
</organism>
<accession>A0A059ZZW2</accession>
<dbReference type="Proteomes" id="UP000005522">
    <property type="component" value="Chromosome"/>
</dbReference>
<evidence type="ECO:0000313" key="1">
    <source>
        <dbReference type="EMBL" id="AIA55457.1"/>
    </source>
</evidence>